<evidence type="ECO:0000256" key="8">
    <source>
        <dbReference type="ARBA" id="ARBA00077082"/>
    </source>
</evidence>
<evidence type="ECO:0000256" key="9">
    <source>
        <dbReference type="ARBA" id="ARBA00093471"/>
    </source>
</evidence>
<keyword evidence="4" id="KW-0408">Iron</keyword>
<evidence type="ECO:0000256" key="2">
    <source>
        <dbReference type="ARBA" id="ARBA00006718"/>
    </source>
</evidence>
<feature type="domain" description="Core" evidence="10">
    <location>
        <begin position="42"/>
        <end position="139"/>
    </location>
</feature>
<evidence type="ECO:0000259" key="10">
    <source>
        <dbReference type="Pfam" id="PF01521"/>
    </source>
</evidence>
<dbReference type="GO" id="GO:0051539">
    <property type="term" value="F:4 iron, 4 sulfur cluster binding"/>
    <property type="evidence" value="ECO:0007669"/>
    <property type="project" value="TreeGrafter"/>
</dbReference>
<dbReference type="FunFam" id="2.60.300.12:FF:000006">
    <property type="entry name" value="Iron-sulfur cluster assembly 2 mitochondrial"/>
    <property type="match status" value="1"/>
</dbReference>
<dbReference type="GO" id="GO:0051537">
    <property type="term" value="F:2 iron, 2 sulfur cluster binding"/>
    <property type="evidence" value="ECO:0007669"/>
    <property type="project" value="TreeGrafter"/>
</dbReference>
<dbReference type="PANTHER" id="PTHR43011">
    <property type="entry name" value="IRON-SULFUR CLUSTER ASSEMBLY 2 HOMOLOG, MITOCHONDRIAL"/>
    <property type="match status" value="1"/>
</dbReference>
<keyword evidence="5" id="KW-0496">Mitochondrion</keyword>
<proteinExistence type="inferred from homology"/>
<reference evidence="11" key="1">
    <citation type="submission" date="2022-01" db="EMBL/GenBank/DDBJ databases">
        <authorList>
            <person name="King R."/>
        </authorList>
    </citation>
    <scope>NUCLEOTIDE SEQUENCE</scope>
</reference>
<comment type="subcellular location">
    <subcellularLocation>
        <location evidence="1">Mitochondrion</location>
    </subcellularLocation>
</comment>
<evidence type="ECO:0000256" key="5">
    <source>
        <dbReference type="ARBA" id="ARBA00023128"/>
    </source>
</evidence>
<sequence>MFARAIRKLAKPLPRYAFNVQAAPIKTNPNVQPLENVKADLLISNSCVDRLKKISNTPDDFLRVTVEGGGCSGFQYKFDLDSGVQEDDRVFEKDGVKVVVDSISLDYIKGATIDYQEELIRSAFKVVGNPLAEKGCSCGASFAVRLD</sequence>
<evidence type="ECO:0000256" key="6">
    <source>
        <dbReference type="ARBA" id="ARBA00057540"/>
    </source>
</evidence>
<evidence type="ECO:0000256" key="4">
    <source>
        <dbReference type="ARBA" id="ARBA00023004"/>
    </source>
</evidence>
<dbReference type="EMBL" id="OU896717">
    <property type="protein sequence ID" value="CAH1118550.1"/>
    <property type="molecule type" value="Genomic_DNA"/>
</dbReference>
<keyword evidence="12" id="KW-1185">Reference proteome</keyword>
<gene>
    <name evidence="11" type="ORF">PHAECO_LOCUS2157</name>
</gene>
<dbReference type="GO" id="GO:0016226">
    <property type="term" value="P:iron-sulfur cluster assembly"/>
    <property type="evidence" value="ECO:0007669"/>
    <property type="project" value="InterPro"/>
</dbReference>
<dbReference type="Gene3D" id="2.60.300.12">
    <property type="entry name" value="HesB-like domain"/>
    <property type="match status" value="1"/>
</dbReference>
<dbReference type="Pfam" id="PF01521">
    <property type="entry name" value="Fe-S_biosyn"/>
    <property type="match status" value="1"/>
</dbReference>
<evidence type="ECO:0000313" key="12">
    <source>
        <dbReference type="Proteomes" id="UP001153737"/>
    </source>
</evidence>
<dbReference type="PANTHER" id="PTHR43011:SF1">
    <property type="entry name" value="IRON-SULFUR CLUSTER ASSEMBLY 2 HOMOLOG, MITOCHONDRIAL"/>
    <property type="match status" value="1"/>
</dbReference>
<dbReference type="OrthoDB" id="1938621at2759"/>
<evidence type="ECO:0000313" key="11">
    <source>
        <dbReference type="EMBL" id="CAH1118550.1"/>
    </source>
</evidence>
<dbReference type="InterPro" id="IPR016092">
    <property type="entry name" value="ATAP"/>
</dbReference>
<dbReference type="Proteomes" id="UP001153737">
    <property type="component" value="Chromosome 11"/>
</dbReference>
<name>A0A9P0D9T8_PHACE</name>
<dbReference type="InterPro" id="IPR035903">
    <property type="entry name" value="HesB-like_dom_sf"/>
</dbReference>
<dbReference type="SUPFAM" id="SSF89360">
    <property type="entry name" value="HesB-like domain"/>
    <property type="match status" value="1"/>
</dbReference>
<organism evidence="11 12">
    <name type="scientific">Phaedon cochleariae</name>
    <name type="common">Mustard beetle</name>
    <dbReference type="NCBI Taxonomy" id="80249"/>
    <lineage>
        <taxon>Eukaryota</taxon>
        <taxon>Metazoa</taxon>
        <taxon>Ecdysozoa</taxon>
        <taxon>Arthropoda</taxon>
        <taxon>Hexapoda</taxon>
        <taxon>Insecta</taxon>
        <taxon>Pterygota</taxon>
        <taxon>Neoptera</taxon>
        <taxon>Endopterygota</taxon>
        <taxon>Coleoptera</taxon>
        <taxon>Polyphaga</taxon>
        <taxon>Cucujiformia</taxon>
        <taxon>Chrysomeloidea</taxon>
        <taxon>Chrysomelidae</taxon>
        <taxon>Chrysomelinae</taxon>
        <taxon>Chrysomelini</taxon>
        <taxon>Phaedon</taxon>
    </lineage>
</organism>
<dbReference type="AlphaFoldDB" id="A0A9P0D9T8"/>
<comment type="similarity">
    <text evidence="2">Belongs to the HesB/IscA family.</text>
</comment>
<dbReference type="GO" id="GO:0120510">
    <property type="term" value="C:mitochondrial [4Fe-4S] assembly complex"/>
    <property type="evidence" value="ECO:0007669"/>
    <property type="project" value="UniProtKB-ARBA"/>
</dbReference>
<accession>A0A9P0D9T8</accession>
<evidence type="ECO:0000256" key="1">
    <source>
        <dbReference type="ARBA" id="ARBA00004173"/>
    </source>
</evidence>
<evidence type="ECO:0000256" key="7">
    <source>
        <dbReference type="ARBA" id="ARBA00073313"/>
    </source>
</evidence>
<protein>
    <recommendedName>
        <fullName evidence="7">Iron-sulfur cluster assembly 2 homolog, mitochondrial</fullName>
    </recommendedName>
    <alternativeName>
        <fullName evidence="8">HESB-like domain-containing protein 1</fullName>
    </alternativeName>
</protein>
<comment type="function">
    <text evidence="6">Involved in the maturation of mitochondrial 4Fe-4S proteins functioning late in the iron-sulfur cluster assembly pathway. May be involved in the binding of an intermediate of Fe/S cluster assembly.</text>
</comment>
<dbReference type="InterPro" id="IPR000361">
    <property type="entry name" value="ATAP_core_dom"/>
</dbReference>
<evidence type="ECO:0000256" key="3">
    <source>
        <dbReference type="ARBA" id="ARBA00022723"/>
    </source>
</evidence>
<comment type="subunit">
    <text evidence="9">Heterotetramer; forms a dimer of dimers with IBA57. Interacts with [2Fe-2S]-ISCA2 forming the heterodimer [2Fe- 2S]-ISCA2-IBA57 complex; [2Fe-2S] cluster binding is absolutely required to promote the complex formation.</text>
</comment>
<dbReference type="GO" id="GO:0005506">
    <property type="term" value="F:iron ion binding"/>
    <property type="evidence" value="ECO:0007669"/>
    <property type="project" value="TreeGrafter"/>
</dbReference>
<keyword evidence="3" id="KW-0479">Metal-binding</keyword>
<dbReference type="NCBIfam" id="TIGR00049">
    <property type="entry name" value="iron-sulfur cluster assembly accessory protein"/>
    <property type="match status" value="1"/>
</dbReference>
<reference evidence="11" key="2">
    <citation type="submission" date="2022-10" db="EMBL/GenBank/DDBJ databases">
        <authorList>
            <consortium name="ENA_rothamsted_submissions"/>
            <consortium name="culmorum"/>
            <person name="King R."/>
        </authorList>
    </citation>
    <scope>NUCLEOTIDE SEQUENCE</scope>
</reference>